<reference evidence="2 4" key="2">
    <citation type="submission" date="2019-03" db="EMBL/GenBank/DDBJ databases">
        <title>Genomic Encyclopedia of Type Strains, Phase IV (KMG-IV): sequencing the most valuable type-strain genomes for metagenomic binning, comparative biology and taxonomic classification.</title>
        <authorList>
            <person name="Goeker M."/>
        </authorList>
    </citation>
    <scope>NUCLEOTIDE SEQUENCE [LARGE SCALE GENOMIC DNA]</scope>
    <source>
        <strain evidence="2 4">DSM 20580</strain>
    </source>
</reference>
<proteinExistence type="predicted"/>
<name>A0A8B4QA25_9BACL</name>
<accession>A0A8B4QA25</accession>
<evidence type="ECO:0000313" key="1">
    <source>
        <dbReference type="EMBL" id="STX09542.1"/>
    </source>
</evidence>
<evidence type="ECO:0000313" key="4">
    <source>
        <dbReference type="Proteomes" id="UP000294641"/>
    </source>
</evidence>
<dbReference type="EMBL" id="SNZG01000032">
    <property type="protein sequence ID" value="TDR35188.1"/>
    <property type="molecule type" value="Genomic_DNA"/>
</dbReference>
<comment type="caution">
    <text evidence="1">The sequence shown here is derived from an EMBL/GenBank/DDBJ whole genome shotgun (WGS) entry which is preliminary data.</text>
</comment>
<dbReference type="AlphaFoldDB" id="A0A8B4QA25"/>
<reference evidence="1 3" key="1">
    <citation type="submission" date="2018-06" db="EMBL/GenBank/DDBJ databases">
        <authorList>
            <consortium name="Pathogen Informatics"/>
            <person name="Doyle S."/>
        </authorList>
    </citation>
    <scope>NUCLEOTIDE SEQUENCE [LARGE SCALE GENOMIC DNA]</scope>
    <source>
        <strain evidence="1 3">NCTC10597</strain>
    </source>
</reference>
<organism evidence="1 3">
    <name type="scientific">Kurthia zopfii</name>
    <dbReference type="NCBI Taxonomy" id="1650"/>
    <lineage>
        <taxon>Bacteria</taxon>
        <taxon>Bacillati</taxon>
        <taxon>Bacillota</taxon>
        <taxon>Bacilli</taxon>
        <taxon>Bacillales</taxon>
        <taxon>Caryophanaceae</taxon>
        <taxon>Kurthia</taxon>
    </lineage>
</organism>
<sequence length="185" mass="21543">MYLVELLQGDRRHTVGLFAEKEEAIEWVESVPYVHKQVDVFDEHEFVNYSMNFDELPLYEEIVWKKSRFPLTKYMFTPDDGEITVLIWDRLVPMDEVDGLTDDATQVDAYVIPNAEAARYIQSREEIREALFNHYGKRAETGGVGSEDGEYITVENGPFIHLDALTVQQWDEKTSIEQFIELISQ</sequence>
<dbReference type="Proteomes" id="UP000294641">
    <property type="component" value="Unassembled WGS sequence"/>
</dbReference>
<dbReference type="EMBL" id="UGNP01000001">
    <property type="protein sequence ID" value="STX09542.1"/>
    <property type="molecule type" value="Genomic_DNA"/>
</dbReference>
<dbReference type="RefSeq" id="WP_109350375.1">
    <property type="nucleotide sequence ID" value="NZ_BJUE01000029.1"/>
</dbReference>
<keyword evidence="4" id="KW-1185">Reference proteome</keyword>
<evidence type="ECO:0000313" key="2">
    <source>
        <dbReference type="EMBL" id="TDR35188.1"/>
    </source>
</evidence>
<gene>
    <name evidence="2" type="ORF">DFR61_13239</name>
    <name evidence="1" type="ORF">NCTC10597_01220</name>
</gene>
<evidence type="ECO:0000313" key="3">
    <source>
        <dbReference type="Proteomes" id="UP000254330"/>
    </source>
</evidence>
<dbReference type="Proteomes" id="UP000254330">
    <property type="component" value="Unassembled WGS sequence"/>
</dbReference>
<protein>
    <submittedName>
        <fullName evidence="1">Uncharacterized protein</fullName>
    </submittedName>
</protein>
<dbReference type="OrthoDB" id="1649489at2"/>